<dbReference type="OrthoDB" id="541713at2759"/>
<dbReference type="OMA" id="VFCKTNR"/>
<organism evidence="1 2">
    <name type="scientific">Plasmopara halstedii</name>
    <name type="common">Downy mildew of sunflower</name>
    <dbReference type="NCBI Taxonomy" id="4781"/>
    <lineage>
        <taxon>Eukaryota</taxon>
        <taxon>Sar</taxon>
        <taxon>Stramenopiles</taxon>
        <taxon>Oomycota</taxon>
        <taxon>Peronosporomycetes</taxon>
        <taxon>Peronosporales</taxon>
        <taxon>Peronosporaceae</taxon>
        <taxon>Plasmopara</taxon>
    </lineage>
</organism>
<evidence type="ECO:0000313" key="1">
    <source>
        <dbReference type="EMBL" id="CEG36379.1"/>
    </source>
</evidence>
<dbReference type="AlphaFoldDB" id="A0A0N7L3N6"/>
<reference evidence="2" key="1">
    <citation type="submission" date="2014-09" db="EMBL/GenBank/DDBJ databases">
        <authorList>
            <person name="Sharma Rahul"/>
            <person name="Thines Marco"/>
        </authorList>
    </citation>
    <scope>NUCLEOTIDE SEQUENCE [LARGE SCALE GENOMIC DNA]</scope>
</reference>
<keyword evidence="2" id="KW-1185">Reference proteome</keyword>
<proteinExistence type="predicted"/>
<accession>A0A0N7L3N6</accession>
<dbReference type="PANTHER" id="PTHR40430:SF1">
    <property type="entry name" value="T. BRUCEI SPP.-SPECIFIC PROTEIN"/>
    <property type="match status" value="1"/>
</dbReference>
<dbReference type="RefSeq" id="XP_024572748.1">
    <property type="nucleotide sequence ID" value="XM_024720157.1"/>
</dbReference>
<sequence>MNATSARSDQATQQTASTAILPRYMQPTFSSILPEYANAETEQIRKAFGTGNFTNIQIMPTRLHNNAVNQARFEKMNENRINQSKVGKNFTQNGFFSRFEYMPSQCNDEQARTERLRFEAKRSEISSHDFLSGGSAARLKHEDAFGALNFRYPHLYEPYPDNSEKKKLERLCREKKILHGPFVPSGQRPRVTRMLTPQIMIEMHEAIAADWQGLKIAITPTQDEHILVCFNDSSLRSTDEILAYMNVFCKTNRVACKYGLCKATEDWNFKSSDGRLYFAFRPPWVKNRSKNLVNGITR</sequence>
<dbReference type="GeneID" id="36397522"/>
<dbReference type="Proteomes" id="UP000054928">
    <property type="component" value="Unassembled WGS sequence"/>
</dbReference>
<dbReference type="EMBL" id="CCYD01000193">
    <property type="protein sequence ID" value="CEG36379.1"/>
    <property type="molecule type" value="Genomic_DNA"/>
</dbReference>
<evidence type="ECO:0000313" key="2">
    <source>
        <dbReference type="Proteomes" id="UP000054928"/>
    </source>
</evidence>
<protein>
    <submittedName>
        <fullName evidence="1">Uncharacterized protein</fullName>
    </submittedName>
</protein>
<dbReference type="PANTHER" id="PTHR40430">
    <property type="entry name" value="T. BRUCEI SPP.-SPECIFIC PROTEIN"/>
    <property type="match status" value="1"/>
</dbReference>
<name>A0A0N7L3N6_PLAHL</name>